<evidence type="ECO:0000313" key="2">
    <source>
        <dbReference type="EMBL" id="KII64799.1"/>
    </source>
</evidence>
<comment type="caution">
    <text evidence="2">The sequence shown here is derived from an EMBL/GenBank/DDBJ whole genome shotgun (WGS) entry which is preliminary data.</text>
</comment>
<dbReference type="Proteomes" id="UP000031668">
    <property type="component" value="Unassembled WGS sequence"/>
</dbReference>
<dbReference type="EMBL" id="JWZT01004097">
    <property type="protein sequence ID" value="KII64799.1"/>
    <property type="molecule type" value="Genomic_DNA"/>
</dbReference>
<proteinExistence type="predicted"/>
<dbReference type="Gene3D" id="3.60.21.10">
    <property type="match status" value="1"/>
</dbReference>
<sequence length="144" mass="16738">MMRLIFSNVLWLLIISVSNIYAQKQKYVDVEELNVVVVGNIGVSEYDSGVKIWVGNSIKKLNAEKPFQLGINLGNNFLPYGSRTNDFKKLDEVFTSTFPSSLFPFDFLTVLGNEDHKSNFYTLIQYHFQKDERFYLPKRNYVYG</sequence>
<name>A0A0C2IHJ7_THEKT</name>
<evidence type="ECO:0000256" key="1">
    <source>
        <dbReference type="SAM" id="SignalP"/>
    </source>
</evidence>
<protein>
    <submittedName>
        <fullName evidence="2">Uncharacterized protein</fullName>
    </submittedName>
</protein>
<reference evidence="2 3" key="1">
    <citation type="journal article" date="2014" name="Genome Biol. Evol.">
        <title>The genome of the myxosporean Thelohanellus kitauei shows adaptations to nutrient acquisition within its fish host.</title>
        <authorList>
            <person name="Yang Y."/>
            <person name="Xiong J."/>
            <person name="Zhou Z."/>
            <person name="Huo F."/>
            <person name="Miao W."/>
            <person name="Ran C."/>
            <person name="Liu Y."/>
            <person name="Zhang J."/>
            <person name="Feng J."/>
            <person name="Wang M."/>
            <person name="Wang M."/>
            <person name="Wang L."/>
            <person name="Yao B."/>
        </authorList>
    </citation>
    <scope>NUCLEOTIDE SEQUENCE [LARGE SCALE GENOMIC DNA]</scope>
    <source>
        <strain evidence="2">Wuqing</strain>
    </source>
</reference>
<dbReference type="OrthoDB" id="411211at2759"/>
<evidence type="ECO:0000313" key="3">
    <source>
        <dbReference type="Proteomes" id="UP000031668"/>
    </source>
</evidence>
<gene>
    <name evidence="2" type="ORF">RF11_03404</name>
</gene>
<feature type="signal peptide" evidence="1">
    <location>
        <begin position="1"/>
        <end position="22"/>
    </location>
</feature>
<organism evidence="2 3">
    <name type="scientific">Thelohanellus kitauei</name>
    <name type="common">Myxosporean</name>
    <dbReference type="NCBI Taxonomy" id="669202"/>
    <lineage>
        <taxon>Eukaryota</taxon>
        <taxon>Metazoa</taxon>
        <taxon>Cnidaria</taxon>
        <taxon>Myxozoa</taxon>
        <taxon>Myxosporea</taxon>
        <taxon>Bivalvulida</taxon>
        <taxon>Platysporina</taxon>
        <taxon>Myxobolidae</taxon>
        <taxon>Thelohanellus</taxon>
    </lineage>
</organism>
<dbReference type="InterPro" id="IPR029052">
    <property type="entry name" value="Metallo-depent_PP-like"/>
</dbReference>
<keyword evidence="1" id="KW-0732">Signal</keyword>
<dbReference type="AlphaFoldDB" id="A0A0C2IHJ7"/>
<feature type="chain" id="PRO_5002150483" evidence="1">
    <location>
        <begin position="23"/>
        <end position="144"/>
    </location>
</feature>
<dbReference type="SUPFAM" id="SSF56300">
    <property type="entry name" value="Metallo-dependent phosphatases"/>
    <property type="match status" value="1"/>
</dbReference>
<accession>A0A0C2IHJ7</accession>
<keyword evidence="3" id="KW-1185">Reference proteome</keyword>